<keyword evidence="2" id="KW-1185">Reference proteome</keyword>
<evidence type="ECO:0000313" key="1">
    <source>
        <dbReference type="EMBL" id="BBL79065.1"/>
    </source>
</evidence>
<reference evidence="1" key="1">
    <citation type="journal article" date="2019" name="Microbiol. Resour. Announc.">
        <title>Complete Genome Sequence of Rubrobacter xylanophilus Strain AA3-22, Isolated from Arima Onsen in Japan.</title>
        <authorList>
            <person name="Tomariguchi N."/>
            <person name="Miyazaki K."/>
        </authorList>
    </citation>
    <scope>NUCLEOTIDE SEQUENCE [LARGE SCALE GENOMIC DNA]</scope>
    <source>
        <strain evidence="1">AA3-22</strain>
    </source>
</reference>
<evidence type="ECO:0000313" key="2">
    <source>
        <dbReference type="Proteomes" id="UP000318065"/>
    </source>
</evidence>
<dbReference type="AlphaFoldDB" id="A0A510HIF7"/>
<organism evidence="1 2">
    <name type="scientific">Rubrobacter xylanophilus</name>
    <dbReference type="NCBI Taxonomy" id="49319"/>
    <lineage>
        <taxon>Bacteria</taxon>
        <taxon>Bacillati</taxon>
        <taxon>Actinomycetota</taxon>
        <taxon>Rubrobacteria</taxon>
        <taxon>Rubrobacterales</taxon>
        <taxon>Rubrobacteraceae</taxon>
        <taxon>Rubrobacter</taxon>
    </lineage>
</organism>
<protein>
    <submittedName>
        <fullName evidence="1">Uncharacterized protein</fullName>
    </submittedName>
</protein>
<proteinExistence type="predicted"/>
<gene>
    <name evidence="1" type="ORF">RxyAA322_09190</name>
</gene>
<name>A0A510HIF7_9ACTN</name>
<accession>A0A510HIF7</accession>
<sequence>MGPGSGGARTTCRQVRSRGGKRWVFWRAGSGASRAAGIAEGALPAITENAVVVYSAGSERGTVPVTATVESMEDAGIITASTGLVEVMAGATERDRTR</sequence>
<dbReference type="Proteomes" id="UP000318065">
    <property type="component" value="Chromosome"/>
</dbReference>
<dbReference type="EMBL" id="AP019791">
    <property type="protein sequence ID" value="BBL79065.1"/>
    <property type="molecule type" value="Genomic_DNA"/>
</dbReference>